<accession>A0A8J5YME1</accession>
<dbReference type="InterPro" id="IPR033138">
    <property type="entry name" value="Cu_oxidase_CS"/>
</dbReference>
<evidence type="ECO:0000256" key="5">
    <source>
        <dbReference type="ARBA" id="ARBA00022523"/>
    </source>
</evidence>
<keyword evidence="8" id="KW-0732">Signal</keyword>
<keyword evidence="7 14" id="KW-0479">Metal-binding</keyword>
<comment type="similarity">
    <text evidence="3 14">Belongs to the multicopper oxidase family.</text>
</comment>
<evidence type="ECO:0000256" key="6">
    <source>
        <dbReference type="ARBA" id="ARBA00022525"/>
    </source>
</evidence>
<dbReference type="FunFam" id="2.60.40.420:FF:000049">
    <property type="entry name" value="Laccase"/>
    <property type="match status" value="1"/>
</dbReference>
<dbReference type="InterPro" id="IPR045087">
    <property type="entry name" value="Cu-oxidase_fam"/>
</dbReference>
<evidence type="ECO:0000259" key="17">
    <source>
        <dbReference type="Pfam" id="PF07732"/>
    </source>
</evidence>
<keyword evidence="13 14" id="KW-0439">Lignin degradation</keyword>
<dbReference type="CDD" id="cd13897">
    <property type="entry name" value="CuRO_3_LCC_plant"/>
    <property type="match status" value="1"/>
</dbReference>
<comment type="caution">
    <text evidence="18">The sequence shown here is derived from an EMBL/GenBank/DDBJ whole genome shotgun (WGS) entry which is preliminary data.</text>
</comment>
<dbReference type="InterPro" id="IPR008972">
    <property type="entry name" value="Cupredoxin"/>
</dbReference>
<dbReference type="InterPro" id="IPR001117">
    <property type="entry name" value="Cu-oxidase_2nd"/>
</dbReference>
<dbReference type="SUPFAM" id="SSF49503">
    <property type="entry name" value="Cupredoxins"/>
    <property type="match status" value="3"/>
</dbReference>
<evidence type="ECO:0000256" key="2">
    <source>
        <dbReference type="ARBA" id="ARBA00004271"/>
    </source>
</evidence>
<dbReference type="Pfam" id="PF00394">
    <property type="entry name" value="Cu-oxidase"/>
    <property type="match status" value="1"/>
</dbReference>
<evidence type="ECO:0000313" key="19">
    <source>
        <dbReference type="Proteomes" id="UP000701853"/>
    </source>
</evidence>
<dbReference type="PROSITE" id="PS00080">
    <property type="entry name" value="MULTICOPPER_OXIDASE2"/>
    <property type="match status" value="1"/>
</dbReference>
<dbReference type="InterPro" id="IPR011707">
    <property type="entry name" value="Cu-oxidase-like_N"/>
</dbReference>
<evidence type="ECO:0000259" key="15">
    <source>
        <dbReference type="Pfam" id="PF00394"/>
    </source>
</evidence>
<evidence type="ECO:0000256" key="11">
    <source>
        <dbReference type="ARBA" id="ARBA00023008"/>
    </source>
</evidence>
<evidence type="ECO:0000259" key="16">
    <source>
        <dbReference type="Pfam" id="PF07731"/>
    </source>
</evidence>
<dbReference type="AlphaFoldDB" id="A0A8J5YME1"/>
<evidence type="ECO:0000256" key="12">
    <source>
        <dbReference type="ARBA" id="ARBA00023180"/>
    </source>
</evidence>
<dbReference type="PANTHER" id="PTHR11709:SF474">
    <property type="entry name" value="LACCASE"/>
    <property type="match status" value="1"/>
</dbReference>
<dbReference type="InterPro" id="IPR034289">
    <property type="entry name" value="CuRO_3_LCC"/>
</dbReference>
<dbReference type="Pfam" id="PF07731">
    <property type="entry name" value="Cu-oxidase_2"/>
    <property type="match status" value="1"/>
</dbReference>
<dbReference type="Proteomes" id="UP000701853">
    <property type="component" value="Chromosome 13"/>
</dbReference>
<dbReference type="EC" id="1.10.3.2" evidence="4 14"/>
<name>A0A8J5YME1_9ROSI</name>
<sequence length="576" mass="63425">MGVFLLSSPAFLVFFSFFTFCLLVDPVLGITRHYKFDVKLHNVTRLCHTRSIVSVNGQFPGPRIVAREGDQLLIKVVNHVPNNVSIHWHGIRQLQSGWADGPAYVTQCPIQTGQSYVYNFTIIGQRGTLFWHAHISWLRATLYGPIIILPKRGIPYPFAKPYKEVPIVFGEWFNADPEAVISQALQTGGGPNVSDAYTINGLPGPLYNCSAKDTFKLKVKPGKNYLLRLVNAALNDELFFSIANHTLTVVDVDAVYVKPFETETLLITPGQTTNVILKTKPSYPNATFFMTARPYVTGQGTFDNSTVAGILEYESPPNSLHSSIMLPLFKPILPALNDTSFATKFASKLRSLASAQYPANVPQKVDNHFFFTVGLGTSPCQHNQTCQGPNGTKFAASVNNVSFAMPTTALLQAHFFGQSNGVYTPDFPSSPITPFNYTGSPPNNTMVSNGTKLVVLPFNTSVELVMQDTNILGAESHPLHLHGFNFFIIGQGFGNFDPNKDPAKFNLIDPVERNTVGVPSGGWVAIRFLADNPGVWFMHCHLEVHTSWGLKMAWIVLDGELPTQKLLPPPADLPKC</sequence>
<evidence type="ECO:0000256" key="9">
    <source>
        <dbReference type="ARBA" id="ARBA00022737"/>
    </source>
</evidence>
<evidence type="ECO:0000256" key="13">
    <source>
        <dbReference type="ARBA" id="ARBA00023185"/>
    </source>
</evidence>
<keyword evidence="11 14" id="KW-0186">Copper</keyword>
<evidence type="ECO:0000256" key="1">
    <source>
        <dbReference type="ARBA" id="ARBA00000349"/>
    </source>
</evidence>
<keyword evidence="19" id="KW-1185">Reference proteome</keyword>
<dbReference type="InterPro" id="IPR002355">
    <property type="entry name" value="Cu_oxidase_Cu_BS"/>
</dbReference>
<evidence type="ECO:0000256" key="14">
    <source>
        <dbReference type="RuleBase" id="RU361119"/>
    </source>
</evidence>
<dbReference type="GO" id="GO:0048046">
    <property type="term" value="C:apoplast"/>
    <property type="evidence" value="ECO:0007669"/>
    <property type="project" value="UniProtKB-SubCell"/>
</dbReference>
<gene>
    <name evidence="18" type="ORF">CXB51_035942</name>
</gene>
<dbReference type="Gene3D" id="2.60.40.420">
    <property type="entry name" value="Cupredoxins - blue copper proteins"/>
    <property type="match status" value="3"/>
</dbReference>
<dbReference type="GO" id="GO:0005507">
    <property type="term" value="F:copper ion binding"/>
    <property type="evidence" value="ECO:0007669"/>
    <property type="project" value="InterPro"/>
</dbReference>
<evidence type="ECO:0000256" key="7">
    <source>
        <dbReference type="ARBA" id="ARBA00022723"/>
    </source>
</evidence>
<keyword evidence="10 14" id="KW-0560">Oxidoreductase</keyword>
<evidence type="ECO:0000256" key="10">
    <source>
        <dbReference type="ARBA" id="ARBA00023002"/>
    </source>
</evidence>
<dbReference type="FunFam" id="2.60.40.420:FF:000062">
    <property type="entry name" value="Laccase"/>
    <property type="match status" value="1"/>
</dbReference>
<keyword evidence="6 14" id="KW-0964">Secreted</keyword>
<comment type="subcellular location">
    <subcellularLocation>
        <location evidence="2 14">Secreted</location>
        <location evidence="2 14">Extracellular space</location>
        <location evidence="2 14">Apoplast</location>
    </subcellularLocation>
</comment>
<dbReference type="FunFam" id="2.60.40.420:FF:000053">
    <property type="entry name" value="Laccase"/>
    <property type="match status" value="1"/>
</dbReference>
<dbReference type="OrthoDB" id="2121828at2759"/>
<evidence type="ECO:0000256" key="8">
    <source>
        <dbReference type="ARBA" id="ARBA00022729"/>
    </source>
</evidence>
<dbReference type="InterPro" id="IPR034285">
    <property type="entry name" value="CuRO_2_LCC"/>
</dbReference>
<comment type="cofactor">
    <cofactor evidence="14">
        <name>Cu cation</name>
        <dbReference type="ChEBI" id="CHEBI:23378"/>
    </cofactor>
    <text evidence="14">Binds 4 Cu cations per monomer.</text>
</comment>
<reference evidence="18 19" key="1">
    <citation type="journal article" date="2021" name="bioRxiv">
        <title>The Gossypium anomalum genome as a resource for cotton improvement and evolutionary analysis of hybrid incompatibility.</title>
        <authorList>
            <person name="Grover C.E."/>
            <person name="Yuan D."/>
            <person name="Arick M.A."/>
            <person name="Miller E.R."/>
            <person name="Hu G."/>
            <person name="Peterson D.G."/>
            <person name="Wendel J.F."/>
            <person name="Udall J.A."/>
        </authorList>
    </citation>
    <scope>NUCLEOTIDE SEQUENCE [LARGE SCALE GENOMIC DNA]</scope>
    <source>
        <strain evidence="18">JFW-Udall</strain>
        <tissue evidence="18">Leaf</tissue>
    </source>
</reference>
<evidence type="ECO:0000313" key="18">
    <source>
        <dbReference type="EMBL" id="KAG8473749.1"/>
    </source>
</evidence>
<feature type="domain" description="Plastocyanin-like" evidence="16">
    <location>
        <begin position="427"/>
        <end position="558"/>
    </location>
</feature>
<comment type="catalytic activity">
    <reaction evidence="1 14">
        <text>4 hydroquinone + O2 = 4 benzosemiquinone + 2 H2O</text>
        <dbReference type="Rhea" id="RHEA:11276"/>
        <dbReference type="ChEBI" id="CHEBI:15377"/>
        <dbReference type="ChEBI" id="CHEBI:15379"/>
        <dbReference type="ChEBI" id="CHEBI:17594"/>
        <dbReference type="ChEBI" id="CHEBI:17977"/>
        <dbReference type="EC" id="1.10.3.2"/>
    </reaction>
</comment>
<dbReference type="GO" id="GO:0046274">
    <property type="term" value="P:lignin catabolic process"/>
    <property type="evidence" value="ECO:0007669"/>
    <property type="project" value="UniProtKB-KW"/>
</dbReference>
<keyword evidence="9 14" id="KW-0677">Repeat</keyword>
<dbReference type="NCBIfam" id="TIGR03389">
    <property type="entry name" value="laccase"/>
    <property type="match status" value="1"/>
</dbReference>
<dbReference type="PANTHER" id="PTHR11709">
    <property type="entry name" value="MULTI-COPPER OXIDASE"/>
    <property type="match status" value="1"/>
</dbReference>
<proteinExistence type="inferred from homology"/>
<keyword evidence="12" id="KW-0325">Glycoprotein</keyword>
<dbReference type="InterPro" id="IPR011706">
    <property type="entry name" value="Cu-oxidase_C"/>
</dbReference>
<dbReference type="CDD" id="cd13849">
    <property type="entry name" value="CuRO_1_LCC_plant"/>
    <property type="match status" value="1"/>
</dbReference>
<comment type="function">
    <text evidence="14">Lignin degradation and detoxification of lignin-derived products.</text>
</comment>
<evidence type="ECO:0000256" key="4">
    <source>
        <dbReference type="ARBA" id="ARBA00012297"/>
    </source>
</evidence>
<dbReference type="Pfam" id="PF07732">
    <property type="entry name" value="Cu-oxidase_3"/>
    <property type="match status" value="1"/>
</dbReference>
<feature type="domain" description="Plastocyanin-like" evidence="17">
    <location>
        <begin position="38"/>
        <end position="151"/>
    </location>
</feature>
<dbReference type="GO" id="GO:0052716">
    <property type="term" value="F:hydroquinone:oxygen oxidoreductase activity"/>
    <property type="evidence" value="ECO:0007669"/>
    <property type="project" value="UniProtKB-EC"/>
</dbReference>
<dbReference type="PROSITE" id="PS00079">
    <property type="entry name" value="MULTICOPPER_OXIDASE1"/>
    <property type="match status" value="1"/>
</dbReference>
<dbReference type="EMBL" id="JAHUZN010000013">
    <property type="protein sequence ID" value="KAG8473749.1"/>
    <property type="molecule type" value="Genomic_DNA"/>
</dbReference>
<evidence type="ECO:0000256" key="3">
    <source>
        <dbReference type="ARBA" id="ARBA00010609"/>
    </source>
</evidence>
<dbReference type="InterPro" id="IPR034288">
    <property type="entry name" value="CuRO_1_LCC"/>
</dbReference>
<dbReference type="InterPro" id="IPR017761">
    <property type="entry name" value="Laccase"/>
</dbReference>
<keyword evidence="5 14" id="KW-0052">Apoplast</keyword>
<protein>
    <recommendedName>
        <fullName evidence="4 14">Laccase</fullName>
        <ecNumber evidence="4 14">1.10.3.2</ecNumber>
    </recommendedName>
    <alternativeName>
        <fullName evidence="14">Benzenediol:oxygen oxidoreductase</fullName>
    </alternativeName>
    <alternativeName>
        <fullName evidence="14">Diphenol oxidase</fullName>
    </alternativeName>
    <alternativeName>
        <fullName evidence="14">Urishiol oxidase</fullName>
    </alternativeName>
</protein>
<dbReference type="CDD" id="cd13875">
    <property type="entry name" value="CuRO_2_LCC_plant"/>
    <property type="match status" value="1"/>
</dbReference>
<organism evidence="18 19">
    <name type="scientific">Gossypium anomalum</name>
    <dbReference type="NCBI Taxonomy" id="47600"/>
    <lineage>
        <taxon>Eukaryota</taxon>
        <taxon>Viridiplantae</taxon>
        <taxon>Streptophyta</taxon>
        <taxon>Embryophyta</taxon>
        <taxon>Tracheophyta</taxon>
        <taxon>Spermatophyta</taxon>
        <taxon>Magnoliopsida</taxon>
        <taxon>eudicotyledons</taxon>
        <taxon>Gunneridae</taxon>
        <taxon>Pentapetalae</taxon>
        <taxon>rosids</taxon>
        <taxon>malvids</taxon>
        <taxon>Malvales</taxon>
        <taxon>Malvaceae</taxon>
        <taxon>Malvoideae</taxon>
        <taxon>Gossypium</taxon>
    </lineage>
</organism>
<feature type="domain" description="Plastocyanin-like" evidence="15">
    <location>
        <begin position="164"/>
        <end position="315"/>
    </location>
</feature>